<dbReference type="Proteomes" id="UP001320209">
    <property type="component" value="Chromosome"/>
</dbReference>
<comment type="similarity">
    <text evidence="2">Belongs to the autoinducer-2 exporter (AI-2E) (TC 2.A.86) family.</text>
</comment>
<comment type="subcellular location">
    <subcellularLocation>
        <location evidence="1">Cell membrane</location>
        <topology evidence="1">Multi-pass membrane protein</topology>
    </subcellularLocation>
</comment>
<feature type="transmembrane region" description="Helical" evidence="8">
    <location>
        <begin position="241"/>
        <end position="267"/>
    </location>
</feature>
<feature type="transmembrane region" description="Helical" evidence="8">
    <location>
        <begin position="279"/>
        <end position="298"/>
    </location>
</feature>
<dbReference type="Pfam" id="PF01594">
    <property type="entry name" value="AI-2E_transport"/>
    <property type="match status" value="1"/>
</dbReference>
<evidence type="ECO:0000256" key="8">
    <source>
        <dbReference type="SAM" id="Phobius"/>
    </source>
</evidence>
<keyword evidence="10" id="KW-1185">Reference proteome</keyword>
<accession>A0ABM7V8F7</accession>
<protein>
    <submittedName>
        <fullName evidence="9">AI-2E family transporter</fullName>
    </submittedName>
</protein>
<evidence type="ECO:0000256" key="4">
    <source>
        <dbReference type="ARBA" id="ARBA00022475"/>
    </source>
</evidence>
<dbReference type="EMBL" id="AP025225">
    <property type="protein sequence ID" value="BDB96060.1"/>
    <property type="molecule type" value="Genomic_DNA"/>
</dbReference>
<dbReference type="RefSeq" id="WP_236865455.1">
    <property type="nucleotide sequence ID" value="NZ_AP025225.1"/>
</dbReference>
<feature type="transmembrane region" description="Helical" evidence="8">
    <location>
        <begin position="318"/>
        <end position="342"/>
    </location>
</feature>
<feature type="transmembrane region" description="Helical" evidence="8">
    <location>
        <begin position="12"/>
        <end position="31"/>
    </location>
</feature>
<organism evidence="9 10">
    <name type="scientific">Candidatus Hydrogenosomobacter endosymbioticus</name>
    <dbReference type="NCBI Taxonomy" id="2558174"/>
    <lineage>
        <taxon>Bacteria</taxon>
        <taxon>Pseudomonadati</taxon>
        <taxon>Pseudomonadota</taxon>
        <taxon>Alphaproteobacteria</taxon>
        <taxon>Holosporales</taxon>
        <taxon>Holosporaceae</taxon>
        <taxon>Candidatus Hydrogenosomobacter</taxon>
    </lineage>
</organism>
<sequence length="356" mass="39761">MEIHNKITNRQKVFFIAMVLLMAILFFIVAYRVVMPFIFGVFIAYVFHPIVGFLHSKRIPRSLSAFAVTLSIYLLFMLAVFELFPSMRGLSVFLIDNFSINTDAVFDMIKPMLQRIDIGNEQMEKFGVELGKLLTWIASFLTSAAVHIVENGLSFAYSAFSVALAPIIAFHVMKDWDDLCFRVKTLMPKWMERNAIKLVEEIDVALSGYVRGQLLVCAILATYYSTALYVCSLKFGLSIGAFTGALMFIPYVSFTVSMLVSLMVAFFQSGNIHMVYDIALVYIFGSVLESIVLTPYLVGGKTGLHPVVVLLAVMIGGSLRGVTGVFLALPVATIVAAVWRFLRSNYIKSDLYVCKK</sequence>
<evidence type="ECO:0000313" key="9">
    <source>
        <dbReference type="EMBL" id="BDB96060.1"/>
    </source>
</evidence>
<keyword evidence="4" id="KW-1003">Cell membrane</keyword>
<keyword evidence="3" id="KW-0813">Transport</keyword>
<reference evidence="9" key="1">
    <citation type="submission" date="2021-10" db="EMBL/GenBank/DDBJ databases">
        <title>Genome Sequence of The Candidatus Hydrogeosomobacter endosymbioticus, an Intracellular Bacterial Symbiont of the Anaerobic Ciliate GW7.</title>
        <authorList>
            <person name="Shiohama Y."/>
            <person name="Shinzato N."/>
        </authorList>
    </citation>
    <scope>NUCLEOTIDE SEQUENCE [LARGE SCALE GENOMIC DNA]</scope>
    <source>
        <strain evidence="9">200920</strain>
    </source>
</reference>
<gene>
    <name evidence="9" type="ORF">HYD_1930</name>
</gene>
<feature type="transmembrane region" description="Helical" evidence="8">
    <location>
        <begin position="63"/>
        <end position="84"/>
    </location>
</feature>
<dbReference type="InterPro" id="IPR002549">
    <property type="entry name" value="AI-2E-like"/>
</dbReference>
<keyword evidence="5 8" id="KW-0812">Transmembrane</keyword>
<feature type="transmembrane region" description="Helical" evidence="8">
    <location>
        <begin position="155"/>
        <end position="173"/>
    </location>
</feature>
<evidence type="ECO:0000313" key="10">
    <source>
        <dbReference type="Proteomes" id="UP001320209"/>
    </source>
</evidence>
<evidence type="ECO:0000256" key="3">
    <source>
        <dbReference type="ARBA" id="ARBA00022448"/>
    </source>
</evidence>
<name>A0ABM7V8F7_9PROT</name>
<feature type="transmembrane region" description="Helical" evidence="8">
    <location>
        <begin position="214"/>
        <end position="235"/>
    </location>
</feature>
<evidence type="ECO:0000256" key="2">
    <source>
        <dbReference type="ARBA" id="ARBA00009773"/>
    </source>
</evidence>
<evidence type="ECO:0000256" key="1">
    <source>
        <dbReference type="ARBA" id="ARBA00004651"/>
    </source>
</evidence>
<dbReference type="PANTHER" id="PTHR21716">
    <property type="entry name" value="TRANSMEMBRANE PROTEIN"/>
    <property type="match status" value="1"/>
</dbReference>
<feature type="transmembrane region" description="Helical" evidence="8">
    <location>
        <begin position="37"/>
        <end position="56"/>
    </location>
</feature>
<proteinExistence type="inferred from homology"/>
<keyword evidence="7 8" id="KW-0472">Membrane</keyword>
<evidence type="ECO:0000256" key="5">
    <source>
        <dbReference type="ARBA" id="ARBA00022692"/>
    </source>
</evidence>
<keyword evidence="6 8" id="KW-1133">Transmembrane helix</keyword>
<evidence type="ECO:0000256" key="6">
    <source>
        <dbReference type="ARBA" id="ARBA00022989"/>
    </source>
</evidence>
<dbReference type="PANTHER" id="PTHR21716:SF53">
    <property type="entry name" value="PERMEASE PERM-RELATED"/>
    <property type="match status" value="1"/>
</dbReference>
<evidence type="ECO:0000256" key="7">
    <source>
        <dbReference type="ARBA" id="ARBA00023136"/>
    </source>
</evidence>